<dbReference type="RefSeq" id="WP_005895950.1">
    <property type="nucleotide sequence ID" value="NZ_AQGQ01000026.1"/>
</dbReference>
<dbReference type="PATRIC" id="fig|1268236.3.peg.1270"/>
<protein>
    <submittedName>
        <fullName evidence="1">Cell division inhibitor</fullName>
    </submittedName>
</protein>
<dbReference type="GO" id="GO:0051301">
    <property type="term" value="P:cell division"/>
    <property type="evidence" value="ECO:0007669"/>
    <property type="project" value="UniProtKB-KW"/>
</dbReference>
<comment type="caution">
    <text evidence="1">The sequence shown here is derived from an EMBL/GenBank/DDBJ whole genome shotgun (WGS) entry which is preliminary data.</text>
</comment>
<dbReference type="AlphaFoldDB" id="R1F812"/>
<organism evidence="1 2">
    <name type="scientific">Aeromonas molluscorum 848</name>
    <dbReference type="NCBI Taxonomy" id="1268236"/>
    <lineage>
        <taxon>Bacteria</taxon>
        <taxon>Pseudomonadati</taxon>
        <taxon>Pseudomonadota</taxon>
        <taxon>Gammaproteobacteria</taxon>
        <taxon>Aeromonadales</taxon>
        <taxon>Aeromonadaceae</taxon>
        <taxon>Aeromonas</taxon>
    </lineage>
</organism>
<keyword evidence="1" id="KW-0132">Cell division</keyword>
<dbReference type="EMBL" id="AQGQ01000026">
    <property type="protein sequence ID" value="EOD55918.1"/>
    <property type="molecule type" value="Genomic_DNA"/>
</dbReference>
<gene>
    <name evidence="1" type="ORF">G113_06394</name>
</gene>
<proteinExistence type="predicted"/>
<accession>R1F812</accession>
<evidence type="ECO:0000313" key="1">
    <source>
        <dbReference type="EMBL" id="EOD55918.1"/>
    </source>
</evidence>
<dbReference type="SUPFAM" id="SSF52540">
    <property type="entry name" value="P-loop containing nucleoside triphosphate hydrolases"/>
    <property type="match status" value="1"/>
</dbReference>
<evidence type="ECO:0000313" key="2">
    <source>
        <dbReference type="Proteomes" id="UP000013526"/>
    </source>
</evidence>
<name>R1F812_9GAMM</name>
<dbReference type="Gene3D" id="3.40.50.300">
    <property type="entry name" value="P-loop containing nucleotide triphosphate hydrolases"/>
    <property type="match status" value="1"/>
</dbReference>
<keyword evidence="2" id="KW-1185">Reference proteome</keyword>
<dbReference type="Proteomes" id="UP000013526">
    <property type="component" value="Unassembled WGS sequence"/>
</dbReference>
<dbReference type="OrthoDB" id="5767645at2"/>
<sequence>MNQPMSRPLAPLIAGLTQPWPTRYLSRRPSSPASGAEFNGSQLLGALSQASQAAKGWILLIAPPGLPIAAQLQANGINPAHVLVVHGHKIKNWQRTLEQALSQSRCAAVLTWLPETISLDTGRLHHLSQHHGVLTHYFHAQNATDKAVHYAGQDIYLNH</sequence>
<keyword evidence="1" id="KW-0131">Cell cycle</keyword>
<reference evidence="1 2" key="1">
    <citation type="journal article" date="2013" name="Genome Announc.">
        <title>Draft Genome Sequence of Aeromonas molluscorum Strain 848TT, Isolated from Bivalve Molluscs.</title>
        <authorList>
            <person name="Spataro N."/>
            <person name="Farfan M."/>
            <person name="Albarral V."/>
            <person name="Sanglas A."/>
            <person name="Loren J.G."/>
            <person name="Fuste M.C."/>
            <person name="Bosch E."/>
        </authorList>
    </citation>
    <scope>NUCLEOTIDE SEQUENCE [LARGE SCALE GENOMIC DNA]</scope>
    <source>
        <strain evidence="1 2">848</strain>
    </source>
</reference>
<dbReference type="InterPro" id="IPR027417">
    <property type="entry name" value="P-loop_NTPase"/>
</dbReference>